<keyword evidence="2" id="KW-1185">Reference proteome</keyword>
<reference evidence="1 2" key="1">
    <citation type="journal article" date="2011" name="J. Bacteriol.">
        <title>Genome sequence of Chthoniobacter flavus Ellin428, an aerobic heterotrophic soil bacterium.</title>
        <authorList>
            <person name="Kant R."/>
            <person name="van Passel M.W."/>
            <person name="Palva A."/>
            <person name="Lucas S."/>
            <person name="Lapidus A."/>
            <person name="Glavina Del Rio T."/>
            <person name="Dalin E."/>
            <person name="Tice H."/>
            <person name="Bruce D."/>
            <person name="Goodwin L."/>
            <person name="Pitluck S."/>
            <person name="Larimer F.W."/>
            <person name="Land M.L."/>
            <person name="Hauser L."/>
            <person name="Sangwan P."/>
            <person name="de Vos W.M."/>
            <person name="Janssen P.H."/>
            <person name="Smidt H."/>
        </authorList>
    </citation>
    <scope>NUCLEOTIDE SEQUENCE [LARGE SCALE GENOMIC DNA]</scope>
    <source>
        <strain evidence="1 2">Ellin428</strain>
    </source>
</reference>
<comment type="caution">
    <text evidence="1">The sequence shown here is derived from an EMBL/GenBank/DDBJ whole genome shotgun (WGS) entry which is preliminary data.</text>
</comment>
<gene>
    <name evidence="1" type="ORF">CfE428DRAFT_5832</name>
</gene>
<organism evidence="1 2">
    <name type="scientific">Chthoniobacter flavus Ellin428</name>
    <dbReference type="NCBI Taxonomy" id="497964"/>
    <lineage>
        <taxon>Bacteria</taxon>
        <taxon>Pseudomonadati</taxon>
        <taxon>Verrucomicrobiota</taxon>
        <taxon>Spartobacteria</taxon>
        <taxon>Chthoniobacterales</taxon>
        <taxon>Chthoniobacteraceae</taxon>
        <taxon>Chthoniobacter</taxon>
    </lineage>
</organism>
<dbReference type="EMBL" id="ABVL01000029">
    <property type="protein sequence ID" value="EDY16719.1"/>
    <property type="molecule type" value="Genomic_DNA"/>
</dbReference>
<proteinExistence type="predicted"/>
<dbReference type="AlphaFoldDB" id="B4DA92"/>
<evidence type="ECO:0000313" key="2">
    <source>
        <dbReference type="Proteomes" id="UP000005824"/>
    </source>
</evidence>
<dbReference type="Proteomes" id="UP000005824">
    <property type="component" value="Unassembled WGS sequence"/>
</dbReference>
<dbReference type="STRING" id="497964.CfE428DRAFT_5832"/>
<evidence type="ECO:0000313" key="1">
    <source>
        <dbReference type="EMBL" id="EDY16719.1"/>
    </source>
</evidence>
<dbReference type="InParanoid" id="B4DA92"/>
<name>B4DA92_9BACT</name>
<dbReference type="RefSeq" id="WP_006983153.1">
    <property type="nucleotide sequence ID" value="NZ_ABVL01000029.1"/>
</dbReference>
<accession>B4DA92</accession>
<sequence length="95" mass="10168">MSAEVSAKMKLFLELARVLRQGRDKTFTAPTKAVALEEVADYATMLDANFQDGDSALAKLENTAGLLHSALALADLILDGLDEAEIRMLIAETGS</sequence>
<protein>
    <submittedName>
        <fullName evidence="1">Uncharacterized protein</fullName>
    </submittedName>
</protein>